<keyword evidence="1" id="KW-0732">Signal</keyword>
<dbReference type="RefSeq" id="WP_083165222.1">
    <property type="nucleotide sequence ID" value="NZ_MVHF01000016.1"/>
</dbReference>
<gene>
    <name evidence="2" type="ORF">BST13_17165</name>
</gene>
<organism evidence="2 3">
    <name type="scientific">Mycobacterium aquaticum</name>
    <dbReference type="NCBI Taxonomy" id="1927124"/>
    <lineage>
        <taxon>Bacteria</taxon>
        <taxon>Bacillati</taxon>
        <taxon>Actinomycetota</taxon>
        <taxon>Actinomycetes</taxon>
        <taxon>Mycobacteriales</taxon>
        <taxon>Mycobacteriaceae</taxon>
        <taxon>Mycobacterium</taxon>
    </lineage>
</organism>
<evidence type="ECO:0000313" key="2">
    <source>
        <dbReference type="EMBL" id="ORA34475.1"/>
    </source>
</evidence>
<dbReference type="OrthoDB" id="4641251at2"/>
<protein>
    <recommendedName>
        <fullName evidence="4">Keratin associated protein</fullName>
    </recommendedName>
</protein>
<evidence type="ECO:0000256" key="1">
    <source>
        <dbReference type="SAM" id="SignalP"/>
    </source>
</evidence>
<comment type="caution">
    <text evidence="2">The sequence shown here is derived from an EMBL/GenBank/DDBJ whole genome shotgun (WGS) entry which is preliminary data.</text>
</comment>
<keyword evidence="3" id="KW-1185">Reference proteome</keyword>
<evidence type="ECO:0008006" key="4">
    <source>
        <dbReference type="Google" id="ProtNLM"/>
    </source>
</evidence>
<dbReference type="EMBL" id="MVHF01000016">
    <property type="protein sequence ID" value="ORA34475.1"/>
    <property type="molecule type" value="Genomic_DNA"/>
</dbReference>
<feature type="chain" id="PRO_5013140158" description="Keratin associated protein" evidence="1">
    <location>
        <begin position="30"/>
        <end position="78"/>
    </location>
</feature>
<evidence type="ECO:0000313" key="3">
    <source>
        <dbReference type="Proteomes" id="UP000192448"/>
    </source>
</evidence>
<name>A0A1X0AX43_9MYCO</name>
<sequence>MRNRLTYIAPLIGAAAAAAAILAAPIAAAAPGSAAGPLQQTCASSGSGSVCQSPGNVQINDAPPPVQFYPYGGEAFLL</sequence>
<proteinExistence type="predicted"/>
<feature type="signal peptide" evidence="1">
    <location>
        <begin position="1"/>
        <end position="29"/>
    </location>
</feature>
<reference evidence="2 3" key="1">
    <citation type="submission" date="2017-02" db="EMBL/GenBank/DDBJ databases">
        <title>The new phylogeny of genus Mycobacterium.</title>
        <authorList>
            <person name="Tortoli E."/>
            <person name="Trovato A."/>
            <person name="Cirillo D.M."/>
        </authorList>
    </citation>
    <scope>NUCLEOTIDE SEQUENCE [LARGE SCALE GENOMIC DNA]</scope>
    <source>
        <strain evidence="2 3">RW6</strain>
    </source>
</reference>
<accession>A0A1X0AX43</accession>
<dbReference type="Proteomes" id="UP000192448">
    <property type="component" value="Unassembled WGS sequence"/>
</dbReference>
<dbReference type="AlphaFoldDB" id="A0A1X0AX43"/>